<protein>
    <recommendedName>
        <fullName evidence="5">LRAT domain-containing protein</fullName>
    </recommendedName>
</protein>
<keyword evidence="3" id="KW-0378">Hydrolase</keyword>
<dbReference type="Gene3D" id="3.90.1720.10">
    <property type="entry name" value="endopeptidase domain like (from Nostoc punctiforme)"/>
    <property type="match status" value="1"/>
</dbReference>
<gene>
    <name evidence="6" type="ORF">COCON_G00065200</name>
</gene>
<dbReference type="PANTHER" id="PTHR13943">
    <property type="entry name" value="HRAS-LIKE SUPPRESSOR - RELATED"/>
    <property type="match status" value="1"/>
</dbReference>
<dbReference type="SUPFAM" id="SSF54001">
    <property type="entry name" value="Cysteine proteinases"/>
    <property type="match status" value="1"/>
</dbReference>
<dbReference type="Proteomes" id="UP001152803">
    <property type="component" value="Unassembled WGS sequence"/>
</dbReference>
<organism evidence="6 7">
    <name type="scientific">Conger conger</name>
    <name type="common">Conger eel</name>
    <name type="synonym">Muraena conger</name>
    <dbReference type="NCBI Taxonomy" id="82655"/>
    <lineage>
        <taxon>Eukaryota</taxon>
        <taxon>Metazoa</taxon>
        <taxon>Chordata</taxon>
        <taxon>Craniata</taxon>
        <taxon>Vertebrata</taxon>
        <taxon>Euteleostomi</taxon>
        <taxon>Actinopterygii</taxon>
        <taxon>Neopterygii</taxon>
        <taxon>Teleostei</taxon>
        <taxon>Anguilliformes</taxon>
        <taxon>Congridae</taxon>
        <taxon>Conger</taxon>
    </lineage>
</organism>
<dbReference type="AlphaFoldDB" id="A0A9Q1I352"/>
<dbReference type="GO" id="GO:0008970">
    <property type="term" value="F:phospholipase A1 activity"/>
    <property type="evidence" value="ECO:0007669"/>
    <property type="project" value="TreeGrafter"/>
</dbReference>
<evidence type="ECO:0000256" key="3">
    <source>
        <dbReference type="ARBA" id="ARBA00022801"/>
    </source>
</evidence>
<dbReference type="PROSITE" id="PS51934">
    <property type="entry name" value="LRAT"/>
    <property type="match status" value="1"/>
</dbReference>
<keyword evidence="4" id="KW-0443">Lipid metabolism</keyword>
<feature type="domain" description="LRAT" evidence="5">
    <location>
        <begin position="15"/>
        <end position="124"/>
    </location>
</feature>
<evidence type="ECO:0000256" key="4">
    <source>
        <dbReference type="ARBA" id="ARBA00023098"/>
    </source>
</evidence>
<evidence type="ECO:0000313" key="6">
    <source>
        <dbReference type="EMBL" id="KAJ8279454.1"/>
    </source>
</evidence>
<dbReference type="EMBL" id="JAFJMO010000004">
    <property type="protein sequence ID" value="KAJ8279454.1"/>
    <property type="molecule type" value="Genomic_DNA"/>
</dbReference>
<accession>A0A9Q1I352</accession>
<evidence type="ECO:0000313" key="7">
    <source>
        <dbReference type="Proteomes" id="UP001152803"/>
    </source>
</evidence>
<dbReference type="PANTHER" id="PTHR13943:SF31">
    <property type="entry name" value="PHOSPHOLIPASE A AND ACYLTRANSFERASE 3"/>
    <property type="match status" value="1"/>
</dbReference>
<dbReference type="InterPro" id="IPR038765">
    <property type="entry name" value="Papain-like_cys_pep_sf"/>
</dbReference>
<reference evidence="6" key="1">
    <citation type="journal article" date="2023" name="Science">
        <title>Genome structures resolve the early diversification of teleost fishes.</title>
        <authorList>
            <person name="Parey E."/>
            <person name="Louis A."/>
            <person name="Montfort J."/>
            <person name="Bouchez O."/>
            <person name="Roques C."/>
            <person name="Iampietro C."/>
            <person name="Lluch J."/>
            <person name="Castinel A."/>
            <person name="Donnadieu C."/>
            <person name="Desvignes T."/>
            <person name="Floi Bucao C."/>
            <person name="Jouanno E."/>
            <person name="Wen M."/>
            <person name="Mejri S."/>
            <person name="Dirks R."/>
            <person name="Jansen H."/>
            <person name="Henkel C."/>
            <person name="Chen W.J."/>
            <person name="Zahm M."/>
            <person name="Cabau C."/>
            <person name="Klopp C."/>
            <person name="Thompson A.W."/>
            <person name="Robinson-Rechavi M."/>
            <person name="Braasch I."/>
            <person name="Lecointre G."/>
            <person name="Bobe J."/>
            <person name="Postlethwait J.H."/>
            <person name="Berthelot C."/>
            <person name="Roest Crollius H."/>
            <person name="Guiguen Y."/>
        </authorList>
    </citation>
    <scope>NUCLEOTIDE SEQUENCE</scope>
    <source>
        <strain evidence="6">Concon-B</strain>
    </source>
</reference>
<evidence type="ECO:0000256" key="1">
    <source>
        <dbReference type="ARBA" id="ARBA00007824"/>
    </source>
</evidence>
<keyword evidence="2" id="KW-0808">Transferase</keyword>
<proteinExistence type="inferred from homology"/>
<dbReference type="Pfam" id="PF04970">
    <property type="entry name" value="LRAT"/>
    <property type="match status" value="1"/>
</dbReference>
<name>A0A9Q1I352_CONCO</name>
<evidence type="ECO:0000259" key="5">
    <source>
        <dbReference type="PROSITE" id="PS51934"/>
    </source>
</evidence>
<dbReference type="InterPro" id="IPR051496">
    <property type="entry name" value="H-rev107_PLA/AT"/>
</dbReference>
<comment type="similarity">
    <text evidence="1">Belongs to the H-rev107 family.</text>
</comment>
<dbReference type="InterPro" id="IPR007053">
    <property type="entry name" value="LRAT_dom"/>
</dbReference>
<dbReference type="GO" id="GO:0070292">
    <property type="term" value="P:N-acylphosphatidylethanolamine metabolic process"/>
    <property type="evidence" value="ECO:0007669"/>
    <property type="project" value="TreeGrafter"/>
</dbReference>
<evidence type="ECO:0000256" key="2">
    <source>
        <dbReference type="ARBA" id="ARBA00022679"/>
    </source>
</evidence>
<dbReference type="GO" id="GO:0005737">
    <property type="term" value="C:cytoplasm"/>
    <property type="evidence" value="ECO:0007669"/>
    <property type="project" value="TreeGrafter"/>
</dbReference>
<dbReference type="GO" id="GO:0016410">
    <property type="term" value="F:N-acyltransferase activity"/>
    <property type="evidence" value="ECO:0007669"/>
    <property type="project" value="TreeGrafter"/>
</dbReference>
<dbReference type="GO" id="GO:0004623">
    <property type="term" value="F:phospholipase A2 activity"/>
    <property type="evidence" value="ECO:0007669"/>
    <property type="project" value="TreeGrafter"/>
</dbReference>
<sequence>MAANSFQRMPQPGDLIEINRGKIQHWAVYIGDGLIIHLTTGPEKTILSISPKATVRKDKMSEVVGTDAYRVNNLLDDTYSPRSPDAIVSDAESRVGQVLPYNLLHRNCEHFATELRYGKPESRQVREAIEAVGEAAAAVVGTASGSGVLASVQVLASSSRSCS</sequence>
<dbReference type="OrthoDB" id="421951at2759"/>
<comment type="caution">
    <text evidence="6">The sequence shown here is derived from an EMBL/GenBank/DDBJ whole genome shotgun (WGS) entry which is preliminary data.</text>
</comment>
<keyword evidence="7" id="KW-1185">Reference proteome</keyword>